<reference evidence="2 3" key="1">
    <citation type="submission" date="2023-09" db="EMBL/GenBank/DDBJ databases">
        <title>Genomes of two closely related lineages of the louse Polyplax serrata with different host specificities.</title>
        <authorList>
            <person name="Martinu J."/>
            <person name="Tarabai H."/>
            <person name="Stefka J."/>
            <person name="Hypsa V."/>
        </authorList>
    </citation>
    <scope>NUCLEOTIDE SEQUENCE [LARGE SCALE GENOMIC DNA]</scope>
    <source>
        <strain evidence="2">98ZLc_SE</strain>
    </source>
</reference>
<dbReference type="Proteomes" id="UP001359485">
    <property type="component" value="Unassembled WGS sequence"/>
</dbReference>
<feature type="compositionally biased region" description="Low complexity" evidence="1">
    <location>
        <begin position="79"/>
        <end position="88"/>
    </location>
</feature>
<organism evidence="2 3">
    <name type="scientific">Polyplax serrata</name>
    <name type="common">Common mouse louse</name>
    <dbReference type="NCBI Taxonomy" id="468196"/>
    <lineage>
        <taxon>Eukaryota</taxon>
        <taxon>Metazoa</taxon>
        <taxon>Ecdysozoa</taxon>
        <taxon>Arthropoda</taxon>
        <taxon>Hexapoda</taxon>
        <taxon>Insecta</taxon>
        <taxon>Pterygota</taxon>
        <taxon>Neoptera</taxon>
        <taxon>Paraneoptera</taxon>
        <taxon>Psocodea</taxon>
        <taxon>Troctomorpha</taxon>
        <taxon>Phthiraptera</taxon>
        <taxon>Anoplura</taxon>
        <taxon>Polyplacidae</taxon>
        <taxon>Polyplax</taxon>
    </lineage>
</organism>
<protein>
    <submittedName>
        <fullName evidence="2">Uncharacterized protein</fullName>
    </submittedName>
</protein>
<keyword evidence="3" id="KW-1185">Reference proteome</keyword>
<comment type="caution">
    <text evidence="2">The sequence shown here is derived from an EMBL/GenBank/DDBJ whole genome shotgun (WGS) entry which is preliminary data.</text>
</comment>
<name>A0ABR1AEP3_POLSC</name>
<evidence type="ECO:0000256" key="1">
    <source>
        <dbReference type="SAM" id="MobiDB-lite"/>
    </source>
</evidence>
<evidence type="ECO:0000313" key="2">
    <source>
        <dbReference type="EMBL" id="KAK6617029.1"/>
    </source>
</evidence>
<feature type="region of interest" description="Disordered" evidence="1">
    <location>
        <begin position="66"/>
        <end position="108"/>
    </location>
</feature>
<proteinExistence type="predicted"/>
<accession>A0ABR1AEP3</accession>
<gene>
    <name evidence="2" type="ORF">RUM44_005386</name>
</gene>
<evidence type="ECO:0000313" key="3">
    <source>
        <dbReference type="Proteomes" id="UP001359485"/>
    </source>
</evidence>
<sequence>MKPKPKATVNPKHTLAVFCTLVDFGESTFRKMQLPPESAKAGGKEAKTVRDVCGHATAHPSMAVRTHSGFQHRTRLRENPLLPESSSPPREKEKDRKRRLKMERNNKN</sequence>
<dbReference type="EMBL" id="JAWJWF010000053">
    <property type="protein sequence ID" value="KAK6617029.1"/>
    <property type="molecule type" value="Genomic_DNA"/>
</dbReference>